<protein>
    <submittedName>
        <fullName evidence="8">Thiamine pyrophosphate-binding protein</fullName>
    </submittedName>
</protein>
<dbReference type="Gene3D" id="3.40.50.1220">
    <property type="entry name" value="TPP-binding domain"/>
    <property type="match status" value="1"/>
</dbReference>
<dbReference type="InterPro" id="IPR029061">
    <property type="entry name" value="THDP-binding"/>
</dbReference>
<dbReference type="SUPFAM" id="SSF52518">
    <property type="entry name" value="Thiamin diphosphate-binding fold (THDP-binding)"/>
    <property type="match status" value="2"/>
</dbReference>
<keyword evidence="9" id="KW-1185">Reference proteome</keyword>
<dbReference type="InterPro" id="IPR000399">
    <property type="entry name" value="TPP-bd_CS"/>
</dbReference>
<dbReference type="Gene3D" id="3.40.50.970">
    <property type="match status" value="2"/>
</dbReference>
<evidence type="ECO:0000259" key="6">
    <source>
        <dbReference type="Pfam" id="PF02775"/>
    </source>
</evidence>
<dbReference type="InterPro" id="IPR012001">
    <property type="entry name" value="Thiamin_PyroP_enz_TPP-bd_dom"/>
</dbReference>
<feature type="domain" description="Thiamine pyrophosphate enzyme N-terminal TPP-binding" evidence="7">
    <location>
        <begin position="24"/>
        <end position="134"/>
    </location>
</feature>
<evidence type="ECO:0000256" key="4">
    <source>
        <dbReference type="RuleBase" id="RU362132"/>
    </source>
</evidence>
<evidence type="ECO:0000259" key="7">
    <source>
        <dbReference type="Pfam" id="PF02776"/>
    </source>
</evidence>
<evidence type="ECO:0000259" key="5">
    <source>
        <dbReference type="Pfam" id="PF00205"/>
    </source>
</evidence>
<name>A0ABN2A7L6_9ACTN</name>
<comment type="caution">
    <text evidence="8">The sequence shown here is derived from an EMBL/GenBank/DDBJ whole genome shotgun (WGS) entry which is preliminary data.</text>
</comment>
<feature type="domain" description="Thiamine pyrophosphate enzyme central" evidence="5">
    <location>
        <begin position="205"/>
        <end position="337"/>
    </location>
</feature>
<gene>
    <name evidence="8" type="ORF">GCM10009788_16990</name>
</gene>
<dbReference type="SUPFAM" id="SSF52467">
    <property type="entry name" value="DHS-like NAD/FAD-binding domain"/>
    <property type="match status" value="1"/>
</dbReference>
<keyword evidence="3 4" id="KW-0786">Thiamine pyrophosphate</keyword>
<evidence type="ECO:0000256" key="3">
    <source>
        <dbReference type="ARBA" id="ARBA00023052"/>
    </source>
</evidence>
<proteinExistence type="inferred from homology"/>
<dbReference type="Pfam" id="PF02776">
    <property type="entry name" value="TPP_enzyme_N"/>
    <property type="match status" value="1"/>
</dbReference>
<dbReference type="Proteomes" id="UP001500842">
    <property type="component" value="Unassembled WGS sequence"/>
</dbReference>
<reference evidence="8 9" key="1">
    <citation type="journal article" date="2019" name="Int. J. Syst. Evol. Microbiol.">
        <title>The Global Catalogue of Microorganisms (GCM) 10K type strain sequencing project: providing services to taxonomists for standard genome sequencing and annotation.</title>
        <authorList>
            <consortium name="The Broad Institute Genomics Platform"/>
            <consortium name="The Broad Institute Genome Sequencing Center for Infectious Disease"/>
            <person name="Wu L."/>
            <person name="Ma J."/>
        </authorList>
    </citation>
    <scope>NUCLEOTIDE SEQUENCE [LARGE SCALE GENOMIC DNA]</scope>
    <source>
        <strain evidence="8 9">JCM 14942</strain>
    </source>
</reference>
<comment type="similarity">
    <text evidence="2 4">Belongs to the TPP enzyme family.</text>
</comment>
<dbReference type="PROSITE" id="PS00187">
    <property type="entry name" value="TPP_ENZYMES"/>
    <property type="match status" value="1"/>
</dbReference>
<dbReference type="InterPro" id="IPR012000">
    <property type="entry name" value="Thiamin_PyroP_enz_cen_dom"/>
</dbReference>
<evidence type="ECO:0000313" key="9">
    <source>
        <dbReference type="Proteomes" id="UP001500842"/>
    </source>
</evidence>
<dbReference type="InterPro" id="IPR011766">
    <property type="entry name" value="TPP_enzyme_TPP-bd"/>
</dbReference>
<dbReference type="PANTHER" id="PTHR18968">
    <property type="entry name" value="THIAMINE PYROPHOSPHATE ENZYMES"/>
    <property type="match status" value="1"/>
</dbReference>
<dbReference type="InterPro" id="IPR045229">
    <property type="entry name" value="TPP_enz"/>
</dbReference>
<evidence type="ECO:0000313" key="8">
    <source>
        <dbReference type="EMBL" id="GAA1513078.1"/>
    </source>
</evidence>
<dbReference type="InterPro" id="IPR029035">
    <property type="entry name" value="DHS-like_NAD/FAD-binding_dom"/>
</dbReference>
<organism evidence="8 9">
    <name type="scientific">Nocardioides humi</name>
    <dbReference type="NCBI Taxonomy" id="449461"/>
    <lineage>
        <taxon>Bacteria</taxon>
        <taxon>Bacillati</taxon>
        <taxon>Actinomycetota</taxon>
        <taxon>Actinomycetes</taxon>
        <taxon>Propionibacteriales</taxon>
        <taxon>Nocardioidaceae</taxon>
        <taxon>Nocardioides</taxon>
    </lineage>
</organism>
<dbReference type="Pfam" id="PF00205">
    <property type="entry name" value="TPP_enzyme_M"/>
    <property type="match status" value="1"/>
</dbReference>
<evidence type="ECO:0000256" key="1">
    <source>
        <dbReference type="ARBA" id="ARBA00001964"/>
    </source>
</evidence>
<evidence type="ECO:0000256" key="2">
    <source>
        <dbReference type="ARBA" id="ARBA00007812"/>
    </source>
</evidence>
<comment type="cofactor">
    <cofactor evidence="1">
        <name>thiamine diphosphate</name>
        <dbReference type="ChEBI" id="CHEBI:58937"/>
    </cofactor>
</comment>
<dbReference type="Pfam" id="PF02775">
    <property type="entry name" value="TPP_enzyme_C"/>
    <property type="match status" value="1"/>
</dbReference>
<dbReference type="CDD" id="cd07035">
    <property type="entry name" value="TPP_PYR_POX_like"/>
    <property type="match status" value="1"/>
</dbReference>
<dbReference type="PANTHER" id="PTHR18968:SF13">
    <property type="entry name" value="ACETOLACTATE SYNTHASE CATALYTIC SUBUNIT, MITOCHONDRIAL"/>
    <property type="match status" value="1"/>
</dbReference>
<dbReference type="RefSeq" id="WP_344111760.1">
    <property type="nucleotide sequence ID" value="NZ_BAAAOR010000014.1"/>
</dbReference>
<dbReference type="CDD" id="cd00568">
    <property type="entry name" value="TPP_enzymes"/>
    <property type="match status" value="1"/>
</dbReference>
<dbReference type="EMBL" id="BAAAOR010000014">
    <property type="protein sequence ID" value="GAA1513078.1"/>
    <property type="molecule type" value="Genomic_DNA"/>
</dbReference>
<accession>A0ABN2A7L6</accession>
<sequence>MTSTSADPAAAVESAPALQGYLAIPELIRRSGTGVVFSMLGETNVPWIAAGADSGAFRFVRTRHEATSVSAAAGFSRTTGAVGIASVTRGPGFANAVNALKAATHDHVPLLLIVAESPATRIKISPFYQNLDQRGITAALGAGFHHVANGSQLEETFWAAYRGARWNGLPQVLSVADGVIDDPVRLGPTPELEREAELPDPESVTAIVDVLEGARRPLVLAGQGAVHADCRAELEQLADLIGARVASTLNVNRYFSGHPHNLGVCGHSSPTLVADLISQSDVVVAVGASLNPYTTGKESLFTSATIVQVEIDVDQPFHASRAELGLLSDAREGVRALIAEWRRRGLSPRPVEGTTPSRAQIAASVADVDLGHDADRGIDLRRAFAVLDARLPADRIVISDSGRWSGTLPTFLDARDGRSWVISRGYGSIGLGLGNAIGAAAGNPDRPVVLFCGDGGFMMSSHDVDAIRLNDLDLTVFIVNDEAYGAEVPYLTPYGLPADVARQNLPDMVAYAQAFGARGVVVRTLDELEALELSPRGLSIVDIRIDPLVNGRAAL</sequence>
<feature type="domain" description="Thiamine pyrophosphate enzyme TPP-binding" evidence="6">
    <location>
        <begin position="402"/>
        <end position="530"/>
    </location>
</feature>